<evidence type="ECO:0000313" key="4">
    <source>
        <dbReference type="Proteomes" id="UP001152321"/>
    </source>
</evidence>
<reference evidence="3" key="1">
    <citation type="submission" date="2022-08" db="EMBL/GenBank/DDBJ databases">
        <title>Novel Bdellovibrio Species Isolated from Svalbard: Designation Bdellovibrio svalbardensis.</title>
        <authorList>
            <person name="Mitchell R.J."/>
            <person name="Choi S.Y."/>
        </authorList>
    </citation>
    <scope>NUCLEOTIDE SEQUENCE</scope>
    <source>
        <strain evidence="3">PAP01</strain>
    </source>
</reference>
<dbReference type="PANTHER" id="PTHR39431">
    <property type="entry name" value="FRPA/C-RELATED PROTEIN"/>
    <property type="match status" value="1"/>
</dbReference>
<dbReference type="RefSeq" id="WP_277577366.1">
    <property type="nucleotide sequence ID" value="NZ_JANRMI010000002.1"/>
</dbReference>
<sequence length="407" mass="43652">MLKWTLASIAMSSVAYAGDPGTVNSGAGASAGFQGVVLSGQVTRSNLDGVNIVVTNSCFGTNLRHVTNPISPLGKVKMKLVIRDHGAEKTFIVSYPGSLVVEGGLTDARAIPAGEISNPIGLTATGAITGNVVRVNVPVASQVTVDENGNINQGSIEAELVSVSFAQVFDWTPTNADYQSGYYKLDTHHGGGNVADYRGYTGPLSASVYTSGSKDKKTYNVAAYFPGEFGFCGGYFSPLMVFFDEARPQFSANVSFPLNPTGKTMWPEAGSKGAFVAFDRDGDGKISKANELFGSEEGKFKNGFEALREFDSNKDGVIDSKDKDFAKLMLWFDKNADGISQKEELVPLKTRIKSISLKYDSSSTNGIGARAEVRERSEFVFVEKGKDKKGQEKRGQILDVWFAPNAK</sequence>
<dbReference type="Pfam" id="PF13202">
    <property type="entry name" value="EF-hand_5"/>
    <property type="match status" value="2"/>
</dbReference>
<feature type="signal peptide" evidence="1">
    <location>
        <begin position="1"/>
        <end position="17"/>
    </location>
</feature>
<keyword evidence="1" id="KW-0732">Signal</keyword>
<organism evidence="3 4">
    <name type="scientific">Bdellovibrio svalbardensis</name>
    <dbReference type="NCBI Taxonomy" id="2972972"/>
    <lineage>
        <taxon>Bacteria</taxon>
        <taxon>Pseudomonadati</taxon>
        <taxon>Bdellovibrionota</taxon>
        <taxon>Bdellovibrionia</taxon>
        <taxon>Bdellovibrionales</taxon>
        <taxon>Pseudobdellovibrionaceae</taxon>
        <taxon>Bdellovibrio</taxon>
    </lineage>
</organism>
<dbReference type="Proteomes" id="UP001152321">
    <property type="component" value="Unassembled WGS sequence"/>
</dbReference>
<evidence type="ECO:0000259" key="2">
    <source>
        <dbReference type="Pfam" id="PF13202"/>
    </source>
</evidence>
<comment type="caution">
    <text evidence="3">The sequence shown here is derived from an EMBL/GenBank/DDBJ whole genome shotgun (WGS) entry which is preliminary data.</text>
</comment>
<dbReference type="InterPro" id="IPR011992">
    <property type="entry name" value="EF-hand-dom_pair"/>
</dbReference>
<gene>
    <name evidence="3" type="ORF">NWE73_05910</name>
</gene>
<evidence type="ECO:0000256" key="1">
    <source>
        <dbReference type="SAM" id="SignalP"/>
    </source>
</evidence>
<dbReference type="CDD" id="cd00051">
    <property type="entry name" value="EFh"/>
    <property type="match status" value="1"/>
</dbReference>
<proteinExistence type="predicted"/>
<feature type="chain" id="PRO_5046980761" evidence="1">
    <location>
        <begin position="18"/>
        <end position="407"/>
    </location>
</feature>
<dbReference type="PANTHER" id="PTHR39431:SF1">
    <property type="entry name" value="FRPA_C-RELATED PROTEIN"/>
    <property type="match status" value="1"/>
</dbReference>
<dbReference type="SUPFAM" id="SSF47473">
    <property type="entry name" value="EF-hand"/>
    <property type="match status" value="1"/>
</dbReference>
<accession>A0ABT6DGC0</accession>
<keyword evidence="4" id="KW-1185">Reference proteome</keyword>
<dbReference type="EMBL" id="JANRMI010000002">
    <property type="protein sequence ID" value="MDG0815887.1"/>
    <property type="molecule type" value="Genomic_DNA"/>
</dbReference>
<protein>
    <submittedName>
        <fullName evidence="3">EF-hand domain-containing protein</fullName>
    </submittedName>
</protein>
<dbReference type="InterPro" id="IPR002048">
    <property type="entry name" value="EF_hand_dom"/>
</dbReference>
<feature type="domain" description="EF-hand" evidence="2">
    <location>
        <begin position="306"/>
        <end position="320"/>
    </location>
</feature>
<feature type="domain" description="EF-hand" evidence="2">
    <location>
        <begin position="274"/>
        <end position="288"/>
    </location>
</feature>
<name>A0ABT6DGC0_9BACT</name>
<evidence type="ECO:0000313" key="3">
    <source>
        <dbReference type="EMBL" id="MDG0815887.1"/>
    </source>
</evidence>